<dbReference type="GO" id="GO:0017168">
    <property type="term" value="F:5-oxoprolinase (ATP-hydrolyzing) activity"/>
    <property type="evidence" value="ECO:0007669"/>
    <property type="project" value="TreeGrafter"/>
</dbReference>
<evidence type="ECO:0000259" key="1">
    <source>
        <dbReference type="Pfam" id="PF02538"/>
    </source>
</evidence>
<feature type="domain" description="Hydantoinase B/oxoprolinase" evidence="1">
    <location>
        <begin position="4"/>
        <end position="527"/>
    </location>
</feature>
<keyword evidence="3" id="KW-1185">Reference proteome</keyword>
<dbReference type="AlphaFoldDB" id="A0A7U4TIU9"/>
<proteinExistence type="predicted"/>
<reference evidence="2 3" key="1">
    <citation type="submission" date="2015-10" db="EMBL/GenBank/DDBJ databases">
        <title>Candidatus Desulfofervidus auxilii, a hydrogenotrophic sulfate-reducing bacterium involved in the thermophilic anaerobic oxidation of methane.</title>
        <authorList>
            <person name="Krukenberg V."/>
            <person name="Richter M."/>
            <person name="Wegener G."/>
        </authorList>
    </citation>
    <scope>NUCLEOTIDE SEQUENCE [LARGE SCALE GENOMIC DNA]</scope>
    <source>
        <strain evidence="2 3">HS1</strain>
    </source>
</reference>
<dbReference type="EMBL" id="CP013015">
    <property type="protein sequence ID" value="AMM41851.1"/>
    <property type="molecule type" value="Genomic_DNA"/>
</dbReference>
<dbReference type="Proteomes" id="UP000070560">
    <property type="component" value="Chromosome"/>
</dbReference>
<dbReference type="KEGG" id="daw:HS1_002060"/>
<gene>
    <name evidence="2" type="ORF">HS1_002060</name>
</gene>
<dbReference type="InterPro" id="IPR045079">
    <property type="entry name" value="Oxoprolinase-like"/>
</dbReference>
<evidence type="ECO:0000313" key="3">
    <source>
        <dbReference type="Proteomes" id="UP000070560"/>
    </source>
</evidence>
<dbReference type="GO" id="GO:0005829">
    <property type="term" value="C:cytosol"/>
    <property type="evidence" value="ECO:0007669"/>
    <property type="project" value="TreeGrafter"/>
</dbReference>
<dbReference type="PANTHER" id="PTHR11365">
    <property type="entry name" value="5-OXOPROLINASE RELATED"/>
    <property type="match status" value="1"/>
</dbReference>
<dbReference type="Pfam" id="PF02538">
    <property type="entry name" value="Hydantoinase_B"/>
    <property type="match status" value="1"/>
</dbReference>
<protein>
    <submittedName>
        <fullName evidence="2">N-methylhydantoinase B/acetone carboxylase, alpha subunit</fullName>
    </submittedName>
</protein>
<evidence type="ECO:0000313" key="2">
    <source>
        <dbReference type="EMBL" id="AMM41851.1"/>
    </source>
</evidence>
<dbReference type="InterPro" id="IPR003692">
    <property type="entry name" value="Hydantoinase_B"/>
</dbReference>
<name>A0A7U4TIU9_DESA2</name>
<dbReference type="GO" id="GO:0006749">
    <property type="term" value="P:glutathione metabolic process"/>
    <property type="evidence" value="ECO:0007669"/>
    <property type="project" value="TreeGrafter"/>
</dbReference>
<dbReference type="RefSeq" id="WP_066064989.1">
    <property type="nucleotide sequence ID" value="NZ_CP013015.1"/>
</dbReference>
<dbReference type="OrthoDB" id="9761586at2"/>
<dbReference type="PANTHER" id="PTHR11365:SF23">
    <property type="entry name" value="HYPOTHETICAL 5-OXOPROLINASE (EUROFUNG)-RELATED"/>
    <property type="match status" value="1"/>
</dbReference>
<sequence>MQLDPITVAVITNALSYIAEEMGIALRNSAYSHNIKERMDHSCAIFDPQGNLLAQAEHIPVHLGSLPWGAKNLLRYFRKKKMDWCEGDMVIANDPYIVGTHLNDITLVKPIFFEKKLIGFSVNKAHHVDVGGQVPGSISCNATSLYQEGVVIPPMKLMRQGKLTPGVLEDFLEKVRTPEINKGDLRAQIAAANLGEKRVIELAQRYGIEVLFSAFQEIISYGERRMGKKIKAIPQGTYQAEDCLEEIENADTLTWIRVALERKEGKLKVDFSGTDSQVKLPFNAVLGVTLSATYFAIKSVIDPDVPMNEGVLKPIMISAPEGSLVNPRKPAPVSGGNLETAQRVADVVFKALAQALPHKVPAAAHGSMNNVMMGGFDPERKRTWVFYETIGGGSGGCPGKDGVDGIHCNMTNTMNTPIEAIEQYYPLLFEQYELRYGSHGNGQWRGGCGIKRAWTLVAPSAEVTVLGERNKIPPWGLMGGKPGKVGAYWVRRKNGTKEKIKSKATLTLKEGDTLIIETPGGGGYGNPKDS</sequence>
<accession>A0A7U4TIU9</accession>
<organism evidence="2 3">
    <name type="scientific">Desulfofervidus auxilii</name>
    <dbReference type="NCBI Taxonomy" id="1621989"/>
    <lineage>
        <taxon>Bacteria</taxon>
        <taxon>Pseudomonadati</taxon>
        <taxon>Thermodesulfobacteriota</taxon>
        <taxon>Candidatus Desulfofervidia</taxon>
        <taxon>Candidatus Desulfofervidales</taxon>
        <taxon>Candidatus Desulfofervidaceae</taxon>
        <taxon>Candidatus Desulfofervidus</taxon>
    </lineage>
</organism>